<proteinExistence type="predicted"/>
<dbReference type="AlphaFoldDB" id="A0A1M5N1Q6"/>
<dbReference type="STRING" id="1122133.SAMN02745157_4892"/>
<dbReference type="InterPro" id="IPR018679">
    <property type="entry name" value="DUF2161"/>
</dbReference>
<name>A0A1M5N1Q6_9HYPH</name>
<organism evidence="1 2">
    <name type="scientific">Kaistia soli DSM 19436</name>
    <dbReference type="NCBI Taxonomy" id="1122133"/>
    <lineage>
        <taxon>Bacteria</taxon>
        <taxon>Pseudomonadati</taxon>
        <taxon>Pseudomonadota</taxon>
        <taxon>Alphaproteobacteria</taxon>
        <taxon>Hyphomicrobiales</taxon>
        <taxon>Kaistiaceae</taxon>
        <taxon>Kaistia</taxon>
    </lineage>
</organism>
<gene>
    <name evidence="1" type="ORF">SAMN02745157_4892</name>
</gene>
<sequence length="235" mass="25769">METDLYLPVKRYLEGLGLEVKGEVRGCDLVALSGGTPEFVVIGELKQTFTLELVLQAVDRTPACDEIWLAVAASKRGRGREGDPRVKKLCRFLGFGLLAVAPSGRIEVIVEPEPWKPRRDGKRRSRIVEEFRRRRGDPVAGGSTRLPQMTAYRQQALTIADALAANSASPRQLKPIAPDAAKILQTNVYGWFERIERGLYGLTGAGRAALVTWVDHLAPMPATAGEPALPRETEA</sequence>
<accession>A0A1M5N1Q6</accession>
<keyword evidence="2" id="KW-1185">Reference proteome</keyword>
<dbReference type="Pfam" id="PF09929">
    <property type="entry name" value="DUF2161"/>
    <property type="match status" value="1"/>
</dbReference>
<dbReference type="Proteomes" id="UP000184485">
    <property type="component" value="Unassembled WGS sequence"/>
</dbReference>
<evidence type="ECO:0000313" key="2">
    <source>
        <dbReference type="Proteomes" id="UP000184485"/>
    </source>
</evidence>
<protein>
    <submittedName>
        <fullName evidence="1">Uncharacterized protein</fullName>
    </submittedName>
</protein>
<dbReference type="OrthoDB" id="9795163at2"/>
<dbReference type="RefSeq" id="WP_073058442.1">
    <property type="nucleotide sequence ID" value="NZ_FQUP01000008.1"/>
</dbReference>
<reference evidence="1 2" key="1">
    <citation type="submission" date="2016-11" db="EMBL/GenBank/DDBJ databases">
        <authorList>
            <person name="Jaros S."/>
            <person name="Januszkiewicz K."/>
            <person name="Wedrychowicz H."/>
        </authorList>
    </citation>
    <scope>NUCLEOTIDE SEQUENCE [LARGE SCALE GENOMIC DNA]</scope>
    <source>
        <strain evidence="1 2">DSM 19436</strain>
    </source>
</reference>
<dbReference type="EMBL" id="FQUP01000008">
    <property type="protein sequence ID" value="SHG83496.1"/>
    <property type="molecule type" value="Genomic_DNA"/>
</dbReference>
<evidence type="ECO:0000313" key="1">
    <source>
        <dbReference type="EMBL" id="SHG83496.1"/>
    </source>
</evidence>